<dbReference type="SMART" id="SM00220">
    <property type="entry name" value="S_TKc"/>
    <property type="match status" value="1"/>
</dbReference>
<feature type="domain" description="Protein kinase" evidence="8">
    <location>
        <begin position="532"/>
        <end position="807"/>
    </location>
</feature>
<dbReference type="CDD" id="cd14014">
    <property type="entry name" value="STKc_PknB_like"/>
    <property type="match status" value="1"/>
</dbReference>
<evidence type="ECO:0000256" key="5">
    <source>
        <dbReference type="PROSITE-ProRule" id="PRU10141"/>
    </source>
</evidence>
<dbReference type="PROSITE" id="PS50011">
    <property type="entry name" value="PROTEIN_KINASE_DOM"/>
    <property type="match status" value="1"/>
</dbReference>
<dbReference type="InterPro" id="IPR011009">
    <property type="entry name" value="Kinase-like_dom_sf"/>
</dbReference>
<evidence type="ECO:0000256" key="7">
    <source>
        <dbReference type="SAM" id="Phobius"/>
    </source>
</evidence>
<dbReference type="SUPFAM" id="SSF56112">
    <property type="entry name" value="Protein kinase-like (PK-like)"/>
    <property type="match status" value="1"/>
</dbReference>
<dbReference type="PROSITE" id="PS00107">
    <property type="entry name" value="PROTEIN_KINASE_ATP"/>
    <property type="match status" value="1"/>
</dbReference>
<keyword evidence="7" id="KW-0472">Membrane</keyword>
<dbReference type="EC" id="2.7.11.1" evidence="9"/>
<dbReference type="OrthoDB" id="6111975at2"/>
<protein>
    <submittedName>
        <fullName evidence="9">Serine/threonine-protein kinase PknB</fullName>
        <ecNumber evidence="9">2.7.11.1</ecNumber>
    </submittedName>
</protein>
<gene>
    <name evidence="9" type="primary">pknB_2</name>
    <name evidence="9" type="ORF">Poly51_08920</name>
</gene>
<dbReference type="AlphaFoldDB" id="A0A5C6FLE1"/>
<dbReference type="Gene3D" id="1.10.510.10">
    <property type="entry name" value="Transferase(Phosphotransferase) domain 1"/>
    <property type="match status" value="1"/>
</dbReference>
<organism evidence="9 10">
    <name type="scientific">Rubripirellula tenax</name>
    <dbReference type="NCBI Taxonomy" id="2528015"/>
    <lineage>
        <taxon>Bacteria</taxon>
        <taxon>Pseudomonadati</taxon>
        <taxon>Planctomycetota</taxon>
        <taxon>Planctomycetia</taxon>
        <taxon>Pirellulales</taxon>
        <taxon>Pirellulaceae</taxon>
        <taxon>Rubripirellula</taxon>
    </lineage>
</organism>
<keyword evidence="2 5" id="KW-0547">Nucleotide-binding</keyword>
<dbReference type="RefSeq" id="WP_146454550.1">
    <property type="nucleotide sequence ID" value="NZ_SJPW01000001.1"/>
</dbReference>
<evidence type="ECO:0000256" key="1">
    <source>
        <dbReference type="ARBA" id="ARBA00022679"/>
    </source>
</evidence>
<dbReference type="PROSITE" id="PS00108">
    <property type="entry name" value="PROTEIN_KINASE_ST"/>
    <property type="match status" value="1"/>
</dbReference>
<evidence type="ECO:0000259" key="8">
    <source>
        <dbReference type="PROSITE" id="PS50011"/>
    </source>
</evidence>
<keyword evidence="7" id="KW-1133">Transmembrane helix</keyword>
<dbReference type="InterPro" id="IPR000719">
    <property type="entry name" value="Prot_kinase_dom"/>
</dbReference>
<dbReference type="InterPro" id="IPR008271">
    <property type="entry name" value="Ser/Thr_kinase_AS"/>
</dbReference>
<dbReference type="Proteomes" id="UP000318288">
    <property type="component" value="Unassembled WGS sequence"/>
</dbReference>
<dbReference type="PANTHER" id="PTHR43289">
    <property type="entry name" value="MITOGEN-ACTIVATED PROTEIN KINASE KINASE KINASE 20-RELATED"/>
    <property type="match status" value="1"/>
</dbReference>
<dbReference type="GO" id="GO:0005524">
    <property type="term" value="F:ATP binding"/>
    <property type="evidence" value="ECO:0007669"/>
    <property type="project" value="UniProtKB-UniRule"/>
</dbReference>
<feature type="binding site" evidence="5">
    <location>
        <position position="561"/>
    </location>
    <ligand>
        <name>ATP</name>
        <dbReference type="ChEBI" id="CHEBI:30616"/>
    </ligand>
</feature>
<dbReference type="CDD" id="cd18773">
    <property type="entry name" value="PDC1_HK_sensor"/>
    <property type="match status" value="1"/>
</dbReference>
<dbReference type="InterPro" id="IPR017441">
    <property type="entry name" value="Protein_kinase_ATP_BS"/>
</dbReference>
<sequence length="821" mass="90733">MDAARYAKIRDLFLAAEELPVESQRDFVASHSNGDQELIVEVLSLLAEHNAEFAKIEGDTAAPVVAPMSPAKLVETIQGTAAAERQSPHEGDTTHRGDSSGQTQPSAERKAGGGSAAITKHGAHRTHASPRVKQTESPKHASNSNAIWANRTRANRRRNSGWLWLAALLPTAMIGLWTYREVESMIQRSIRTELNGVINSVALRVDWFLGEKATLVQSWSREPTLRAAIVELNAIAETNPPIEELRKAVQIDRIHQQLQQISGVEDVKFVVWNDSYRTLASWSDDGADIGKPVHPSGAANLARVMSGATVIFGPERLKADIDGFVPETEKPVMAVIVPIQDDDGRIIASLLVRGLGLFEEFNMIFLEVIDSSQVDSYAINRDGTMLSESGHAVSNSTRGKLEIEPDQIAANLRVADPGFELTEHNRNSIQRQFRPVTVAVAGAVGLRPQVRTETYANYSGESVVGAWRWLDKWDMGVIVEQNADRAFAPVRVVRFSFLLLGSLLSLTAFLAATKIARSSTAEHAAHHPLSRYDIQEELGSGGMGMVFKAYHRQLGRDAALKVLRGDRHSQEDRLRFDREARLAASLSNPHSVQIHDYGRSDEGEAYCVMQFLRGLTLQEVVARSGHQAIGRMLSVMRQVCDALAEAHSLNLLHRDIKPQNIMLSLDPSVGDWAVVFDYGLAKPLEPDANVYQTSETIWAGTPMYMAPERFRQPGVMDPRSDIYSVGCVAYYLLSGRPPFIESDPESLFALILSEHPIGIAIHRGEEVPAEITELISKCMSKQPGDRFATIGEVCQDIDRLRVKYPWSVDEARVWWGHHGGE</sequence>
<dbReference type="PANTHER" id="PTHR43289:SF6">
    <property type="entry name" value="SERINE_THREONINE-PROTEIN KINASE NEKL-3"/>
    <property type="match status" value="1"/>
</dbReference>
<keyword evidence="4 5" id="KW-0067">ATP-binding</keyword>
<keyword evidence="3 9" id="KW-0418">Kinase</keyword>
<proteinExistence type="predicted"/>
<evidence type="ECO:0000256" key="3">
    <source>
        <dbReference type="ARBA" id="ARBA00022777"/>
    </source>
</evidence>
<evidence type="ECO:0000313" key="10">
    <source>
        <dbReference type="Proteomes" id="UP000318288"/>
    </source>
</evidence>
<dbReference type="EMBL" id="SJPW01000001">
    <property type="protein sequence ID" value="TWU60614.1"/>
    <property type="molecule type" value="Genomic_DNA"/>
</dbReference>
<reference evidence="9 10" key="1">
    <citation type="submission" date="2019-02" db="EMBL/GenBank/DDBJ databases">
        <title>Deep-cultivation of Planctomycetes and their phenomic and genomic characterization uncovers novel biology.</title>
        <authorList>
            <person name="Wiegand S."/>
            <person name="Jogler M."/>
            <person name="Boedeker C."/>
            <person name="Pinto D."/>
            <person name="Vollmers J."/>
            <person name="Rivas-Marin E."/>
            <person name="Kohn T."/>
            <person name="Peeters S.H."/>
            <person name="Heuer A."/>
            <person name="Rast P."/>
            <person name="Oberbeckmann S."/>
            <person name="Bunk B."/>
            <person name="Jeske O."/>
            <person name="Meyerdierks A."/>
            <person name="Storesund J.E."/>
            <person name="Kallscheuer N."/>
            <person name="Luecker S."/>
            <person name="Lage O.M."/>
            <person name="Pohl T."/>
            <person name="Merkel B.J."/>
            <person name="Hornburger P."/>
            <person name="Mueller R.-W."/>
            <person name="Bruemmer F."/>
            <person name="Labrenz M."/>
            <person name="Spormann A.M."/>
            <person name="Op Den Camp H."/>
            <person name="Overmann J."/>
            <person name="Amann R."/>
            <person name="Jetten M.S.M."/>
            <person name="Mascher T."/>
            <person name="Medema M.H."/>
            <person name="Devos D.P."/>
            <person name="Kaster A.-K."/>
            <person name="Ovreas L."/>
            <person name="Rohde M."/>
            <person name="Galperin M.Y."/>
            <person name="Jogler C."/>
        </authorList>
    </citation>
    <scope>NUCLEOTIDE SEQUENCE [LARGE SCALE GENOMIC DNA]</scope>
    <source>
        <strain evidence="9 10">Poly51</strain>
    </source>
</reference>
<feature type="transmembrane region" description="Helical" evidence="7">
    <location>
        <begin position="161"/>
        <end position="179"/>
    </location>
</feature>
<feature type="compositionally biased region" description="Basic and acidic residues" evidence="6">
    <location>
        <begin position="86"/>
        <end position="98"/>
    </location>
</feature>
<feature type="compositionally biased region" description="Basic residues" evidence="6">
    <location>
        <begin position="121"/>
        <end position="130"/>
    </location>
</feature>
<evidence type="ECO:0000256" key="4">
    <source>
        <dbReference type="ARBA" id="ARBA00022840"/>
    </source>
</evidence>
<keyword evidence="10" id="KW-1185">Reference proteome</keyword>
<evidence type="ECO:0000256" key="2">
    <source>
        <dbReference type="ARBA" id="ARBA00022741"/>
    </source>
</evidence>
<feature type="region of interest" description="Disordered" evidence="6">
    <location>
        <begin position="79"/>
        <end position="152"/>
    </location>
</feature>
<dbReference type="GO" id="GO:0004674">
    <property type="term" value="F:protein serine/threonine kinase activity"/>
    <property type="evidence" value="ECO:0007669"/>
    <property type="project" value="UniProtKB-EC"/>
</dbReference>
<evidence type="ECO:0000256" key="6">
    <source>
        <dbReference type="SAM" id="MobiDB-lite"/>
    </source>
</evidence>
<keyword evidence="7" id="KW-0812">Transmembrane</keyword>
<dbReference type="Gene3D" id="3.30.200.20">
    <property type="entry name" value="Phosphorylase Kinase, domain 1"/>
    <property type="match status" value="1"/>
</dbReference>
<accession>A0A5C6FLE1</accession>
<comment type="caution">
    <text evidence="9">The sequence shown here is derived from an EMBL/GenBank/DDBJ whole genome shotgun (WGS) entry which is preliminary data.</text>
</comment>
<dbReference type="Pfam" id="PF00069">
    <property type="entry name" value="Pkinase"/>
    <property type="match status" value="1"/>
</dbReference>
<keyword evidence="1 9" id="KW-0808">Transferase</keyword>
<evidence type="ECO:0000313" key="9">
    <source>
        <dbReference type="EMBL" id="TWU60614.1"/>
    </source>
</evidence>
<name>A0A5C6FLE1_9BACT</name>